<reference evidence="3" key="1">
    <citation type="submission" date="2022-11" db="UniProtKB">
        <authorList>
            <consortium name="WormBaseParasite"/>
        </authorList>
    </citation>
    <scope>IDENTIFICATION</scope>
</reference>
<dbReference type="AlphaFoldDB" id="A0A915KVK0"/>
<accession>A0A915KVK0</accession>
<dbReference type="WBParaSite" id="nRc.2.0.1.t42498-RA">
    <property type="protein sequence ID" value="nRc.2.0.1.t42498-RA"/>
    <property type="gene ID" value="nRc.2.0.1.g42498"/>
</dbReference>
<name>A0A915KVK0_ROMCU</name>
<evidence type="ECO:0000313" key="3">
    <source>
        <dbReference type="WBParaSite" id="nRc.2.0.1.t42498-RA"/>
    </source>
</evidence>
<feature type="region of interest" description="Disordered" evidence="1">
    <location>
        <begin position="1"/>
        <end position="24"/>
    </location>
</feature>
<sequence>MEAVDEQRNESFVEETNDGVEKDEDKAFQLENLLTSGAGSVVNMSSTPIMLASPFKKPLLINADRENEGGKFSSLMEVD</sequence>
<feature type="compositionally biased region" description="Basic and acidic residues" evidence="1">
    <location>
        <begin position="1"/>
        <end position="11"/>
    </location>
</feature>
<evidence type="ECO:0000313" key="2">
    <source>
        <dbReference type="Proteomes" id="UP000887565"/>
    </source>
</evidence>
<dbReference type="Proteomes" id="UP000887565">
    <property type="component" value="Unplaced"/>
</dbReference>
<keyword evidence="2" id="KW-1185">Reference proteome</keyword>
<organism evidence="2 3">
    <name type="scientific">Romanomermis culicivorax</name>
    <name type="common">Nematode worm</name>
    <dbReference type="NCBI Taxonomy" id="13658"/>
    <lineage>
        <taxon>Eukaryota</taxon>
        <taxon>Metazoa</taxon>
        <taxon>Ecdysozoa</taxon>
        <taxon>Nematoda</taxon>
        <taxon>Enoplea</taxon>
        <taxon>Dorylaimia</taxon>
        <taxon>Mermithida</taxon>
        <taxon>Mermithoidea</taxon>
        <taxon>Mermithidae</taxon>
        <taxon>Romanomermis</taxon>
    </lineage>
</organism>
<protein>
    <submittedName>
        <fullName evidence="3">Uncharacterized protein</fullName>
    </submittedName>
</protein>
<proteinExistence type="predicted"/>
<evidence type="ECO:0000256" key="1">
    <source>
        <dbReference type="SAM" id="MobiDB-lite"/>
    </source>
</evidence>